<dbReference type="RefSeq" id="XP_040876545.1">
    <property type="nucleotide sequence ID" value="XM_041023043.1"/>
</dbReference>
<dbReference type="HOGENOM" id="CLU_1360160_0_0_1"/>
<dbReference type="AlphaFoldDB" id="A0A074VPA1"/>
<evidence type="ECO:0000313" key="1">
    <source>
        <dbReference type="EMBL" id="KEQ59522.1"/>
    </source>
</evidence>
<dbReference type="GeneID" id="63916416"/>
<organism evidence="1 2">
    <name type="scientific">Aureobasidium melanogenum (strain CBS 110374)</name>
    <name type="common">Aureobasidium pullulans var. melanogenum</name>
    <dbReference type="NCBI Taxonomy" id="1043003"/>
    <lineage>
        <taxon>Eukaryota</taxon>
        <taxon>Fungi</taxon>
        <taxon>Dikarya</taxon>
        <taxon>Ascomycota</taxon>
        <taxon>Pezizomycotina</taxon>
        <taxon>Dothideomycetes</taxon>
        <taxon>Dothideomycetidae</taxon>
        <taxon>Dothideales</taxon>
        <taxon>Saccotheciaceae</taxon>
        <taxon>Aureobasidium</taxon>
    </lineage>
</organism>
<reference evidence="1 2" key="1">
    <citation type="journal article" date="2014" name="BMC Genomics">
        <title>Genome sequencing of four Aureobasidium pullulans varieties: biotechnological potential, stress tolerance, and description of new species.</title>
        <authorList>
            <person name="Gostin Ar C."/>
            <person name="Ohm R.A."/>
            <person name="Kogej T."/>
            <person name="Sonjak S."/>
            <person name="Turk M."/>
            <person name="Zajc J."/>
            <person name="Zalar P."/>
            <person name="Grube M."/>
            <person name="Sun H."/>
            <person name="Han J."/>
            <person name="Sharma A."/>
            <person name="Chiniquy J."/>
            <person name="Ngan C.Y."/>
            <person name="Lipzen A."/>
            <person name="Barry K."/>
            <person name="Grigoriev I.V."/>
            <person name="Gunde-Cimerman N."/>
        </authorList>
    </citation>
    <scope>NUCLEOTIDE SEQUENCE [LARGE SCALE GENOMIC DNA]</scope>
    <source>
        <strain evidence="1 2">CBS 110374</strain>
    </source>
</reference>
<dbReference type="EMBL" id="KL584847">
    <property type="protein sequence ID" value="KEQ59522.1"/>
    <property type="molecule type" value="Genomic_DNA"/>
</dbReference>
<keyword evidence="2" id="KW-1185">Reference proteome</keyword>
<sequence length="201" mass="24800">MLDPEYRQRKQQYQTERYHKQMLDPEYRQKRAEVSRKFYADRRRDIEWFRQHVYAANKRFHDRIFADDAMRQNKNAYSAKWNKQRYCADPQFRLYHGLKKWYRLQREHLSQFVWEHWRPIYHQDKVERTCATCATTRINGSRLWFERKNTSDCNSTSYDCLGCYAESKWSKIVPMEAKGASRFYKPRDPEVLAMLEAREKE</sequence>
<evidence type="ECO:0000313" key="2">
    <source>
        <dbReference type="Proteomes" id="UP000030672"/>
    </source>
</evidence>
<name>A0A074VPA1_AURM1</name>
<dbReference type="Proteomes" id="UP000030672">
    <property type="component" value="Unassembled WGS sequence"/>
</dbReference>
<protein>
    <submittedName>
        <fullName evidence="1">Uncharacterized protein</fullName>
    </submittedName>
</protein>
<gene>
    <name evidence="1" type="ORF">M437DRAFT_56360</name>
</gene>
<proteinExistence type="predicted"/>
<accession>A0A074VPA1</accession>